<proteinExistence type="predicted"/>
<dbReference type="SMART" id="SM00972">
    <property type="entry name" value="SCPU"/>
    <property type="match status" value="1"/>
</dbReference>
<dbReference type="InterPro" id="IPR007893">
    <property type="entry name" value="Spore_coat_U/FanG"/>
</dbReference>
<evidence type="ECO:0000313" key="4">
    <source>
        <dbReference type="Proteomes" id="UP000580830"/>
    </source>
</evidence>
<dbReference type="Proteomes" id="UP000580830">
    <property type="component" value="Unassembled WGS sequence"/>
</dbReference>
<accession>A0A832PLA5</accession>
<organism evidence="3 4">
    <name type="scientific">Paracoccus solventivorans</name>
    <dbReference type="NCBI Taxonomy" id="53463"/>
    <lineage>
        <taxon>Bacteria</taxon>
        <taxon>Pseudomonadati</taxon>
        <taxon>Pseudomonadota</taxon>
        <taxon>Alphaproteobacteria</taxon>
        <taxon>Rhodobacterales</taxon>
        <taxon>Paracoccaceae</taxon>
        <taxon>Paracoccus</taxon>
    </lineage>
</organism>
<reference evidence="3 4" key="1">
    <citation type="journal article" date="2020" name="Biotechnol. Biofuels">
        <title>New insights from the biogas microbiome by comprehensive genome-resolved metagenomics of nearly 1600 species originating from multiple anaerobic digesters.</title>
        <authorList>
            <person name="Campanaro S."/>
            <person name="Treu L."/>
            <person name="Rodriguez-R L.M."/>
            <person name="Kovalovszki A."/>
            <person name="Ziels R.M."/>
            <person name="Maus I."/>
            <person name="Zhu X."/>
            <person name="Kougias P.G."/>
            <person name="Basile A."/>
            <person name="Luo G."/>
            <person name="Schluter A."/>
            <person name="Konstantinidis K.T."/>
            <person name="Angelidaki I."/>
        </authorList>
    </citation>
    <scope>NUCLEOTIDE SEQUENCE [LARGE SCALE GENOMIC DNA]</scope>
    <source>
        <strain evidence="3">AS04akNAM_125</strain>
    </source>
</reference>
<keyword evidence="1" id="KW-0732">Signal</keyword>
<protein>
    <submittedName>
        <fullName evidence="3">Spore coat U domain-containing protein</fullName>
    </submittedName>
</protein>
<dbReference type="AlphaFoldDB" id="A0A832PLA5"/>
<feature type="signal peptide" evidence="1">
    <location>
        <begin position="1"/>
        <end position="18"/>
    </location>
</feature>
<evidence type="ECO:0000256" key="1">
    <source>
        <dbReference type="SAM" id="SignalP"/>
    </source>
</evidence>
<evidence type="ECO:0000259" key="2">
    <source>
        <dbReference type="Pfam" id="PF05229"/>
    </source>
</evidence>
<gene>
    <name evidence="3" type="ORF">GXX24_04455</name>
</gene>
<comment type="caution">
    <text evidence="3">The sequence shown here is derived from an EMBL/GenBank/DDBJ whole genome shotgun (WGS) entry which is preliminary data.</text>
</comment>
<dbReference type="Pfam" id="PF05229">
    <property type="entry name" value="SCPU"/>
    <property type="match status" value="1"/>
</dbReference>
<sequence length="158" mass="16407">MRLILAGTMVLAPSGVLAQTATGDFDVRITIAAECQIVSTPDLDFGSAGVLTDNVDATTTLQVACTASTPYDIGLNEGVGPEATITMRQMTSGDDTVNYQLFRDAGHTTNWGNTVGTDTQSGTGTGATQSYTVYGRVPPQTTPAPGVYSDTVTVTLTY</sequence>
<dbReference type="InterPro" id="IPR053167">
    <property type="entry name" value="Spore_coat_component"/>
</dbReference>
<dbReference type="PANTHER" id="PTHR37089">
    <property type="entry name" value="PROTEIN U-RELATED"/>
    <property type="match status" value="1"/>
</dbReference>
<name>A0A832PLA5_9RHOB</name>
<feature type="chain" id="PRO_5032978459" evidence="1">
    <location>
        <begin position="19"/>
        <end position="158"/>
    </location>
</feature>
<feature type="domain" description="Spore coat protein U/FanG" evidence="2">
    <location>
        <begin position="22"/>
        <end position="155"/>
    </location>
</feature>
<evidence type="ECO:0000313" key="3">
    <source>
        <dbReference type="EMBL" id="HHW33382.1"/>
    </source>
</evidence>
<dbReference type="EMBL" id="DULP01000071">
    <property type="protein sequence ID" value="HHW33382.1"/>
    <property type="molecule type" value="Genomic_DNA"/>
</dbReference>
<dbReference type="PANTHER" id="PTHR37089:SF4">
    <property type="entry name" value="EXPORTED PROTEIN"/>
    <property type="match status" value="1"/>
</dbReference>